<dbReference type="PANTHER" id="PTHR33336:SF3">
    <property type="entry name" value="ABM DOMAIN-CONTAINING PROTEIN"/>
    <property type="match status" value="1"/>
</dbReference>
<dbReference type="InterPro" id="IPR050744">
    <property type="entry name" value="AI-2_Isomerase_LsrG"/>
</dbReference>
<dbReference type="Gene3D" id="3.30.70.100">
    <property type="match status" value="1"/>
</dbReference>
<dbReference type="InterPro" id="IPR007138">
    <property type="entry name" value="ABM_dom"/>
</dbReference>
<dbReference type="Proteomes" id="UP001344447">
    <property type="component" value="Unassembled WGS sequence"/>
</dbReference>
<evidence type="ECO:0000313" key="3">
    <source>
        <dbReference type="Proteomes" id="UP001344447"/>
    </source>
</evidence>
<dbReference type="GO" id="GO:0016491">
    <property type="term" value="F:oxidoreductase activity"/>
    <property type="evidence" value="ECO:0007669"/>
    <property type="project" value="TreeGrafter"/>
</dbReference>
<dbReference type="InterPro" id="IPR011008">
    <property type="entry name" value="Dimeric_a/b-barrel"/>
</dbReference>
<dbReference type="EMBL" id="JAVFKY010000005">
    <property type="protein sequence ID" value="KAK5576527.1"/>
    <property type="molecule type" value="Genomic_DNA"/>
</dbReference>
<dbReference type="SUPFAM" id="SSF54909">
    <property type="entry name" value="Dimeric alpha+beta barrel"/>
    <property type="match status" value="1"/>
</dbReference>
<name>A0AAN7TM72_9MYCE</name>
<dbReference type="AlphaFoldDB" id="A0AAN7TM72"/>
<accession>A0AAN7TM72</accession>
<protein>
    <recommendedName>
        <fullName evidence="1">ABM domain-containing protein</fullName>
    </recommendedName>
</protein>
<feature type="domain" description="ABM" evidence="1">
    <location>
        <begin position="5"/>
        <end position="93"/>
    </location>
</feature>
<keyword evidence="3" id="KW-1185">Reference proteome</keyword>
<evidence type="ECO:0000259" key="1">
    <source>
        <dbReference type="PROSITE" id="PS51725"/>
    </source>
</evidence>
<gene>
    <name evidence="2" type="ORF">RB653_007671</name>
</gene>
<proteinExistence type="predicted"/>
<organism evidence="2 3">
    <name type="scientific">Dictyostelium firmibasis</name>
    <dbReference type="NCBI Taxonomy" id="79012"/>
    <lineage>
        <taxon>Eukaryota</taxon>
        <taxon>Amoebozoa</taxon>
        <taxon>Evosea</taxon>
        <taxon>Eumycetozoa</taxon>
        <taxon>Dictyostelia</taxon>
        <taxon>Dictyosteliales</taxon>
        <taxon>Dictyosteliaceae</taxon>
        <taxon>Dictyostelium</taxon>
    </lineage>
</organism>
<dbReference type="Pfam" id="PF03992">
    <property type="entry name" value="ABM"/>
    <property type="match status" value="1"/>
</dbReference>
<dbReference type="GO" id="GO:0005829">
    <property type="term" value="C:cytosol"/>
    <property type="evidence" value="ECO:0007669"/>
    <property type="project" value="TreeGrafter"/>
</dbReference>
<dbReference type="PANTHER" id="PTHR33336">
    <property type="entry name" value="QUINOL MONOOXYGENASE YGIN-RELATED"/>
    <property type="match status" value="1"/>
</dbReference>
<evidence type="ECO:0000313" key="2">
    <source>
        <dbReference type="EMBL" id="KAK5576527.1"/>
    </source>
</evidence>
<comment type="caution">
    <text evidence="2">The sequence shown here is derived from an EMBL/GenBank/DDBJ whole genome shotgun (WGS) entry which is preliminary data.</text>
</comment>
<sequence length="97" mass="11417">MPGQVNVLAIANVYPEFNKEFIEFFKTVVQESRKEEGTIKYDLNQDCNDPNTFYIYEEYKSMAAYEFHKNSPHFLSLVKFIEGKVVELQIKTLEPIE</sequence>
<dbReference type="PROSITE" id="PS51725">
    <property type="entry name" value="ABM"/>
    <property type="match status" value="1"/>
</dbReference>
<reference evidence="2 3" key="1">
    <citation type="submission" date="2023-11" db="EMBL/GenBank/DDBJ databases">
        <title>Dfirmibasis_genome.</title>
        <authorList>
            <person name="Edelbroek B."/>
            <person name="Kjellin J."/>
            <person name="Jerlstrom-Hultqvist J."/>
            <person name="Soderbom F."/>
        </authorList>
    </citation>
    <scope>NUCLEOTIDE SEQUENCE [LARGE SCALE GENOMIC DNA]</scope>
    <source>
        <strain evidence="2 3">TNS-C-14</strain>
    </source>
</reference>